<dbReference type="InterPro" id="IPR002401">
    <property type="entry name" value="Cyt_P450_E_grp-I"/>
</dbReference>
<comment type="cofactor">
    <cofactor evidence="1 7">
        <name>heme</name>
        <dbReference type="ChEBI" id="CHEBI:30413"/>
    </cofactor>
</comment>
<evidence type="ECO:0000256" key="2">
    <source>
        <dbReference type="ARBA" id="ARBA00022617"/>
    </source>
</evidence>
<dbReference type="GO" id="GO:0020037">
    <property type="term" value="F:heme binding"/>
    <property type="evidence" value="ECO:0007669"/>
    <property type="project" value="InterPro"/>
</dbReference>
<evidence type="ECO:0000256" key="5">
    <source>
        <dbReference type="ARBA" id="ARBA00023004"/>
    </source>
</evidence>
<dbReference type="Proteomes" id="UP001227192">
    <property type="component" value="Unassembled WGS sequence"/>
</dbReference>
<dbReference type="Pfam" id="PF00067">
    <property type="entry name" value="p450"/>
    <property type="match status" value="1"/>
</dbReference>
<feature type="binding site" description="axial binding residue" evidence="7">
    <location>
        <position position="74"/>
    </location>
    <ligand>
        <name>heme</name>
        <dbReference type="ChEBI" id="CHEBI:30413"/>
    </ligand>
    <ligandPart>
        <name>Fe</name>
        <dbReference type="ChEBI" id="CHEBI:18248"/>
    </ligandPart>
</feature>
<accession>A0AAI9X9R9</accession>
<keyword evidence="2 7" id="KW-0349">Heme</keyword>
<dbReference type="InterPro" id="IPR036396">
    <property type="entry name" value="Cyt_P450_sf"/>
</dbReference>
<dbReference type="SUPFAM" id="SSF48264">
    <property type="entry name" value="Cytochrome P450"/>
    <property type="match status" value="1"/>
</dbReference>
<dbReference type="InterPro" id="IPR017972">
    <property type="entry name" value="Cyt_P450_CS"/>
</dbReference>
<evidence type="ECO:0000313" key="9">
    <source>
        <dbReference type="EMBL" id="KAJ9489105.1"/>
    </source>
</evidence>
<comment type="caution">
    <text evidence="9">The sequence shown here is derived from an EMBL/GenBank/DDBJ whole genome shotgun (WGS) entry which is preliminary data.</text>
</comment>
<keyword evidence="4 8" id="KW-0560">Oxidoreductase</keyword>
<dbReference type="GO" id="GO:0016705">
    <property type="term" value="F:oxidoreductase activity, acting on paired donors, with incorporation or reduction of molecular oxygen"/>
    <property type="evidence" value="ECO:0007669"/>
    <property type="project" value="InterPro"/>
</dbReference>
<dbReference type="InterPro" id="IPR001128">
    <property type="entry name" value="Cyt_P450"/>
</dbReference>
<evidence type="ECO:0008006" key="11">
    <source>
        <dbReference type="Google" id="ProtNLM"/>
    </source>
</evidence>
<evidence type="ECO:0000256" key="8">
    <source>
        <dbReference type="RuleBase" id="RU000461"/>
    </source>
</evidence>
<dbReference type="PANTHER" id="PTHR24305">
    <property type="entry name" value="CYTOCHROME P450"/>
    <property type="match status" value="1"/>
</dbReference>
<keyword evidence="10" id="KW-1185">Reference proteome</keyword>
<evidence type="ECO:0000256" key="1">
    <source>
        <dbReference type="ARBA" id="ARBA00001971"/>
    </source>
</evidence>
<comment type="similarity">
    <text evidence="8">Belongs to the cytochrome P450 family.</text>
</comment>
<evidence type="ECO:0000256" key="3">
    <source>
        <dbReference type="ARBA" id="ARBA00022723"/>
    </source>
</evidence>
<evidence type="ECO:0000256" key="6">
    <source>
        <dbReference type="ARBA" id="ARBA00023033"/>
    </source>
</evidence>
<keyword evidence="3 7" id="KW-0479">Metal-binding</keyword>
<organism evidence="9 10">
    <name type="scientific">Penicillium thymicola</name>
    <dbReference type="NCBI Taxonomy" id="293382"/>
    <lineage>
        <taxon>Eukaryota</taxon>
        <taxon>Fungi</taxon>
        <taxon>Dikarya</taxon>
        <taxon>Ascomycota</taxon>
        <taxon>Pezizomycotina</taxon>
        <taxon>Eurotiomycetes</taxon>
        <taxon>Eurotiomycetidae</taxon>
        <taxon>Eurotiales</taxon>
        <taxon>Aspergillaceae</taxon>
        <taxon>Penicillium</taxon>
    </lineage>
</organism>
<proteinExistence type="inferred from homology"/>
<reference evidence="9" key="1">
    <citation type="submission" date="2015-06" db="EMBL/GenBank/DDBJ databases">
        <authorList>
            <person name="Nguyen H."/>
        </authorList>
    </citation>
    <scope>NUCLEOTIDE SEQUENCE</scope>
    <source>
        <strain evidence="9">DAOM 180753</strain>
    </source>
</reference>
<sequence>MERIIPDGGATICGQYFPAGTTMGMSAYVVNRHKPTFGEDVEKWRPERWVDVDPQQRQKMLASIMTFGAGRRVCLGQNIAMLEMKKLIPALLTNYEFHLVDPLRYKIHNAWMVRQWGLDVTMTRRENQKEKV</sequence>
<name>A0AAI9X9R9_PENTH</name>
<keyword evidence="5 7" id="KW-0408">Iron</keyword>
<dbReference type="GO" id="GO:0005506">
    <property type="term" value="F:iron ion binding"/>
    <property type="evidence" value="ECO:0007669"/>
    <property type="project" value="InterPro"/>
</dbReference>
<dbReference type="InterPro" id="IPR050121">
    <property type="entry name" value="Cytochrome_P450_monoxygenase"/>
</dbReference>
<dbReference type="PROSITE" id="PS00086">
    <property type="entry name" value="CYTOCHROME_P450"/>
    <property type="match status" value="1"/>
</dbReference>
<keyword evidence="6 8" id="KW-0503">Monooxygenase</keyword>
<dbReference type="PANTHER" id="PTHR24305:SF175">
    <property type="entry name" value="CYTOCHROME P450 MONOOXYGENASE PKFB"/>
    <property type="match status" value="1"/>
</dbReference>
<evidence type="ECO:0000256" key="4">
    <source>
        <dbReference type="ARBA" id="ARBA00023002"/>
    </source>
</evidence>
<gene>
    <name evidence="9" type="ORF">VN97_g4169</name>
</gene>
<dbReference type="EMBL" id="LACB01000094">
    <property type="protein sequence ID" value="KAJ9489105.1"/>
    <property type="molecule type" value="Genomic_DNA"/>
</dbReference>
<dbReference type="Gene3D" id="1.10.630.10">
    <property type="entry name" value="Cytochrome P450"/>
    <property type="match status" value="1"/>
</dbReference>
<reference evidence="9" key="2">
    <citation type="journal article" date="2016" name="Fungal Biol.">
        <title>Ochratoxin A production by Penicillium thymicola.</title>
        <authorList>
            <person name="Nguyen H.D.T."/>
            <person name="McMullin D.R."/>
            <person name="Ponomareva E."/>
            <person name="Riley R."/>
            <person name="Pomraning K.R."/>
            <person name="Baker S.E."/>
            <person name="Seifert K.A."/>
        </authorList>
    </citation>
    <scope>NUCLEOTIDE SEQUENCE</scope>
    <source>
        <strain evidence="9">DAOM 180753</strain>
    </source>
</reference>
<evidence type="ECO:0000313" key="10">
    <source>
        <dbReference type="Proteomes" id="UP001227192"/>
    </source>
</evidence>
<dbReference type="PRINTS" id="PR00463">
    <property type="entry name" value="EP450I"/>
</dbReference>
<dbReference type="AlphaFoldDB" id="A0AAI9X9R9"/>
<dbReference type="GO" id="GO:0043386">
    <property type="term" value="P:mycotoxin biosynthetic process"/>
    <property type="evidence" value="ECO:0007669"/>
    <property type="project" value="UniProtKB-ARBA"/>
</dbReference>
<evidence type="ECO:0000256" key="7">
    <source>
        <dbReference type="PIRSR" id="PIRSR602401-1"/>
    </source>
</evidence>
<dbReference type="GO" id="GO:0004497">
    <property type="term" value="F:monooxygenase activity"/>
    <property type="evidence" value="ECO:0007669"/>
    <property type="project" value="UniProtKB-KW"/>
</dbReference>
<protein>
    <recommendedName>
        <fullName evidence="11">Pisatin demethylase</fullName>
    </recommendedName>
</protein>